<comment type="caution">
    <text evidence="1">The sequence shown here is derived from an EMBL/GenBank/DDBJ whole genome shotgun (WGS) entry which is preliminary data.</text>
</comment>
<organism evidence="1 2">
    <name type="scientific">Effusibacillus consociatus</name>
    <dbReference type="NCBI Taxonomy" id="1117041"/>
    <lineage>
        <taxon>Bacteria</taxon>
        <taxon>Bacillati</taxon>
        <taxon>Bacillota</taxon>
        <taxon>Bacilli</taxon>
        <taxon>Bacillales</taxon>
        <taxon>Alicyclobacillaceae</taxon>
        <taxon>Effusibacillus</taxon>
    </lineage>
</organism>
<dbReference type="Proteomes" id="UP001596002">
    <property type="component" value="Unassembled WGS sequence"/>
</dbReference>
<name>A0ABV9Q587_9BACL</name>
<dbReference type="EMBL" id="JBHSHC010000142">
    <property type="protein sequence ID" value="MFC4769651.1"/>
    <property type="molecule type" value="Genomic_DNA"/>
</dbReference>
<keyword evidence="2" id="KW-1185">Reference proteome</keyword>
<gene>
    <name evidence="1" type="ORF">ACFO8Q_20275</name>
</gene>
<sequence length="227" mass="26067">MTVVSLKPELRTNGGETVSIYCDGDWAGDVYLVYREGDLLTGTVQIDTGKVSERNFDYVMDEVRTYISHLSAALNITTSSVVMMHGDIEQILEMDPLDTPVENDEWLDGTYENDFYTDGDNDEMEMEEEADPEDYHLSVMSDEGDHVKYRLHDDFDNVIGMVSVDEIGDSVSGRVDFWVEPDKDEPAEVAEMLFETFKDEDVNQISFTMNYEDQHIADMYLERHDFE</sequence>
<evidence type="ECO:0000313" key="1">
    <source>
        <dbReference type="EMBL" id="MFC4769651.1"/>
    </source>
</evidence>
<evidence type="ECO:0000313" key="2">
    <source>
        <dbReference type="Proteomes" id="UP001596002"/>
    </source>
</evidence>
<protein>
    <submittedName>
        <fullName evidence="1">Uncharacterized protein</fullName>
    </submittedName>
</protein>
<reference evidence="2" key="1">
    <citation type="journal article" date="2019" name="Int. J. Syst. Evol. Microbiol.">
        <title>The Global Catalogue of Microorganisms (GCM) 10K type strain sequencing project: providing services to taxonomists for standard genome sequencing and annotation.</title>
        <authorList>
            <consortium name="The Broad Institute Genomics Platform"/>
            <consortium name="The Broad Institute Genome Sequencing Center for Infectious Disease"/>
            <person name="Wu L."/>
            <person name="Ma J."/>
        </authorList>
    </citation>
    <scope>NUCLEOTIDE SEQUENCE [LARGE SCALE GENOMIC DNA]</scope>
    <source>
        <strain evidence="2">WYCCWR 12678</strain>
    </source>
</reference>
<dbReference type="RefSeq" id="WP_380028414.1">
    <property type="nucleotide sequence ID" value="NZ_JBHSHC010000142.1"/>
</dbReference>
<proteinExistence type="predicted"/>
<accession>A0ABV9Q587</accession>